<sequence length="114" mass="13845">MTLSRISLNQIFQWDIQKIEKKIYQHYMQDGSAEAALQQHRCLQIRCQYYGEVCKELHGEVLIRGIYLYGYKPNERYWLAKLYPYFTHYFTEEEQNQISYRLESLENGLFTNSQ</sequence>
<dbReference type="EMBL" id="AJAT01000005">
    <property type="protein sequence ID" value="EOL49249.1"/>
    <property type="molecule type" value="Genomic_DNA"/>
</dbReference>
<gene>
    <name evidence="1" type="ORF">UC3_00152</name>
</gene>
<dbReference type="RefSeq" id="WP_010766839.1">
    <property type="nucleotide sequence ID" value="NZ_ASWE01000005.1"/>
</dbReference>
<accession>R3U5M5</accession>
<organism evidence="1 2">
    <name type="scientific">Enterococcus phoeniculicola ATCC BAA-412</name>
    <dbReference type="NCBI Taxonomy" id="1158610"/>
    <lineage>
        <taxon>Bacteria</taxon>
        <taxon>Bacillati</taxon>
        <taxon>Bacillota</taxon>
        <taxon>Bacilli</taxon>
        <taxon>Lactobacillales</taxon>
        <taxon>Enterococcaceae</taxon>
        <taxon>Enterococcus</taxon>
    </lineage>
</organism>
<dbReference type="OrthoDB" id="9963164at2"/>
<proteinExistence type="predicted"/>
<name>R3U5M5_9ENTE</name>
<dbReference type="Proteomes" id="UP000013785">
    <property type="component" value="Unassembled WGS sequence"/>
</dbReference>
<keyword evidence="2" id="KW-1185">Reference proteome</keyword>
<reference evidence="1 2" key="1">
    <citation type="submission" date="2013-02" db="EMBL/GenBank/DDBJ databases">
        <title>The Genome Sequence of Enterococcus phoeniculicola BAA-412.</title>
        <authorList>
            <consortium name="The Broad Institute Genome Sequencing Platform"/>
            <consortium name="The Broad Institute Genome Sequencing Center for Infectious Disease"/>
            <person name="Earl A.M."/>
            <person name="Gilmore M.S."/>
            <person name="Lebreton F."/>
            <person name="Walker B."/>
            <person name="Young S.K."/>
            <person name="Zeng Q."/>
            <person name="Gargeya S."/>
            <person name="Fitzgerald M."/>
            <person name="Haas B."/>
            <person name="Abouelleil A."/>
            <person name="Alvarado L."/>
            <person name="Arachchi H.M."/>
            <person name="Berlin A.M."/>
            <person name="Chapman S.B."/>
            <person name="Dewar J."/>
            <person name="Goldberg J."/>
            <person name="Griggs A."/>
            <person name="Gujja S."/>
            <person name="Hansen M."/>
            <person name="Howarth C."/>
            <person name="Imamovic A."/>
            <person name="Larimer J."/>
            <person name="McCowan C."/>
            <person name="Murphy C."/>
            <person name="Neiman D."/>
            <person name="Pearson M."/>
            <person name="Priest M."/>
            <person name="Roberts A."/>
            <person name="Saif S."/>
            <person name="Shea T."/>
            <person name="Sisk P."/>
            <person name="Sykes S."/>
            <person name="Wortman J."/>
            <person name="Nusbaum C."/>
            <person name="Birren B."/>
        </authorList>
    </citation>
    <scope>NUCLEOTIDE SEQUENCE [LARGE SCALE GENOMIC DNA]</scope>
    <source>
        <strain evidence="1 2">ATCC BAA-412</strain>
    </source>
</reference>
<protein>
    <submittedName>
        <fullName evidence="1">Uncharacterized protein</fullName>
    </submittedName>
</protein>
<evidence type="ECO:0000313" key="2">
    <source>
        <dbReference type="Proteomes" id="UP000013785"/>
    </source>
</evidence>
<comment type="caution">
    <text evidence="1">The sequence shown here is derived from an EMBL/GenBank/DDBJ whole genome shotgun (WGS) entry which is preliminary data.</text>
</comment>
<evidence type="ECO:0000313" key="1">
    <source>
        <dbReference type="EMBL" id="EOL49249.1"/>
    </source>
</evidence>
<dbReference type="AlphaFoldDB" id="R3U5M5"/>
<dbReference type="HOGENOM" id="CLU_2117265_0_0_9"/>
<dbReference type="PATRIC" id="fig|1158610.3.peg.129"/>